<evidence type="ECO:0000256" key="5">
    <source>
        <dbReference type="PIRSR" id="PIRSR004692-2"/>
    </source>
</evidence>
<organism evidence="10 11">
    <name type="scientific">Hasllibacter halocynthiae</name>
    <dbReference type="NCBI Taxonomy" id="595589"/>
    <lineage>
        <taxon>Bacteria</taxon>
        <taxon>Pseudomonadati</taxon>
        <taxon>Pseudomonadota</taxon>
        <taxon>Alphaproteobacteria</taxon>
        <taxon>Rhodobacterales</taxon>
        <taxon>Roseobacteraceae</taxon>
        <taxon>Hasllibacter</taxon>
    </lineage>
</organism>
<keyword evidence="5" id="KW-0479">Metal-binding</keyword>
<evidence type="ECO:0000259" key="9">
    <source>
        <dbReference type="PROSITE" id="PS51464"/>
    </source>
</evidence>
<dbReference type="GO" id="GO:0019146">
    <property type="term" value="F:arabinose-5-phosphate isomerase activity"/>
    <property type="evidence" value="ECO:0007669"/>
    <property type="project" value="UniProtKB-ARBA"/>
</dbReference>
<evidence type="ECO:0000313" key="10">
    <source>
        <dbReference type="EMBL" id="PRY94606.1"/>
    </source>
</evidence>
<feature type="site" description="Catalytically relevant" evidence="6">
    <location>
        <position position="111"/>
    </location>
</feature>
<dbReference type="InterPro" id="IPR001347">
    <property type="entry name" value="SIS_dom"/>
</dbReference>
<dbReference type="OrthoDB" id="9762536at2"/>
<dbReference type="CDD" id="cd04604">
    <property type="entry name" value="CBS_pair_SIS_assoc"/>
    <property type="match status" value="1"/>
</dbReference>
<dbReference type="GO" id="GO:0097367">
    <property type="term" value="F:carbohydrate derivative binding"/>
    <property type="evidence" value="ECO:0007669"/>
    <property type="project" value="InterPro"/>
</dbReference>
<keyword evidence="2" id="KW-0677">Repeat</keyword>
<keyword evidence="5" id="KW-0862">Zinc</keyword>
<dbReference type="Pfam" id="PF00571">
    <property type="entry name" value="CBS"/>
    <property type="match status" value="2"/>
</dbReference>
<feature type="site" description="Catalytically relevant" evidence="6">
    <location>
        <position position="193"/>
    </location>
</feature>
<feature type="site" description="Catalytically relevant" evidence="6">
    <location>
        <position position="152"/>
    </location>
</feature>
<dbReference type="InterPro" id="IPR000644">
    <property type="entry name" value="CBS_dom"/>
</dbReference>
<dbReference type="PANTHER" id="PTHR42745">
    <property type="match status" value="1"/>
</dbReference>
<dbReference type="AlphaFoldDB" id="A0A2T0X6P7"/>
<dbReference type="GO" id="GO:1901135">
    <property type="term" value="P:carbohydrate derivative metabolic process"/>
    <property type="evidence" value="ECO:0007669"/>
    <property type="project" value="InterPro"/>
</dbReference>
<feature type="domain" description="SIS" evidence="9">
    <location>
        <begin position="34"/>
        <end position="184"/>
    </location>
</feature>
<protein>
    <submittedName>
        <fullName evidence="10">Arabinose-5-phosphate isomerase</fullName>
    </submittedName>
</protein>
<comment type="caution">
    <text evidence="10">The sequence shown here is derived from an EMBL/GenBank/DDBJ whole genome shotgun (WGS) entry which is preliminary data.</text>
</comment>
<dbReference type="InterPro" id="IPR004800">
    <property type="entry name" value="KdsD/KpsF-type"/>
</dbReference>
<dbReference type="InterPro" id="IPR046342">
    <property type="entry name" value="CBS_dom_sf"/>
</dbReference>
<dbReference type="FunFam" id="3.40.50.10490:FF:000011">
    <property type="entry name" value="Arabinose 5-phosphate isomerase"/>
    <property type="match status" value="1"/>
</dbReference>
<dbReference type="NCBIfam" id="TIGR00393">
    <property type="entry name" value="kpsF"/>
    <property type="match status" value="1"/>
</dbReference>
<dbReference type="SUPFAM" id="SSF53697">
    <property type="entry name" value="SIS domain"/>
    <property type="match status" value="1"/>
</dbReference>
<proteinExistence type="inferred from homology"/>
<dbReference type="InterPro" id="IPR050986">
    <property type="entry name" value="GutQ/KpsF_isomerases"/>
</dbReference>
<evidence type="ECO:0000256" key="1">
    <source>
        <dbReference type="ARBA" id="ARBA00008165"/>
    </source>
</evidence>
<dbReference type="Gene3D" id="3.40.50.10490">
    <property type="entry name" value="Glucose-6-phosphate isomerase like protein, domain 1"/>
    <property type="match status" value="1"/>
</dbReference>
<evidence type="ECO:0000256" key="3">
    <source>
        <dbReference type="ARBA" id="ARBA00023122"/>
    </source>
</evidence>
<comment type="similarity">
    <text evidence="1 4">Belongs to the SIS family. GutQ/KpsF subfamily.</text>
</comment>
<dbReference type="PROSITE" id="PS51371">
    <property type="entry name" value="CBS"/>
    <property type="match status" value="1"/>
</dbReference>
<dbReference type="Pfam" id="PF01380">
    <property type="entry name" value="SIS"/>
    <property type="match status" value="1"/>
</dbReference>
<evidence type="ECO:0000313" key="11">
    <source>
        <dbReference type="Proteomes" id="UP000238801"/>
    </source>
</evidence>
<dbReference type="SUPFAM" id="SSF54631">
    <property type="entry name" value="CBS-domain pair"/>
    <property type="match status" value="1"/>
</dbReference>
<evidence type="ECO:0000256" key="4">
    <source>
        <dbReference type="PIRNR" id="PIRNR004692"/>
    </source>
</evidence>
<accession>A0A2T0X6P7</accession>
<dbReference type="CDD" id="cd05014">
    <property type="entry name" value="SIS_Kpsf"/>
    <property type="match status" value="1"/>
</dbReference>
<feature type="binding site" evidence="5">
    <location>
        <position position="82"/>
    </location>
    <ligand>
        <name>Zn(2+)</name>
        <dbReference type="ChEBI" id="CHEBI:29105"/>
    </ligand>
</feature>
<dbReference type="PROSITE" id="PS51464">
    <property type="entry name" value="SIS"/>
    <property type="match status" value="1"/>
</dbReference>
<keyword evidence="3 7" id="KW-0129">CBS domain</keyword>
<dbReference type="PANTHER" id="PTHR42745:SF1">
    <property type="entry name" value="ARABINOSE 5-PHOSPHATE ISOMERASE KDSD"/>
    <property type="match status" value="1"/>
</dbReference>
<evidence type="ECO:0000256" key="7">
    <source>
        <dbReference type="PROSITE-ProRule" id="PRU00703"/>
    </source>
</evidence>
<dbReference type="InterPro" id="IPR046348">
    <property type="entry name" value="SIS_dom_sf"/>
</dbReference>
<name>A0A2T0X6P7_9RHOB</name>
<evidence type="ECO:0000256" key="6">
    <source>
        <dbReference type="PIRSR" id="PIRSR004692-3"/>
    </source>
</evidence>
<dbReference type="InterPro" id="IPR035474">
    <property type="entry name" value="SIS_Kpsf"/>
</dbReference>
<keyword evidence="11" id="KW-1185">Reference proteome</keyword>
<dbReference type="GO" id="GO:0046872">
    <property type="term" value="F:metal ion binding"/>
    <property type="evidence" value="ECO:0007669"/>
    <property type="project" value="UniProtKB-KW"/>
</dbReference>
<evidence type="ECO:0000259" key="8">
    <source>
        <dbReference type="PROSITE" id="PS51371"/>
    </source>
</evidence>
<dbReference type="Proteomes" id="UP000238801">
    <property type="component" value="Unassembled WGS sequence"/>
</dbReference>
<dbReference type="SMART" id="SM00116">
    <property type="entry name" value="CBS"/>
    <property type="match status" value="2"/>
</dbReference>
<gene>
    <name evidence="10" type="ORF">BCF33_0198</name>
</gene>
<dbReference type="Gene3D" id="3.10.580.10">
    <property type="entry name" value="CBS-domain"/>
    <property type="match status" value="1"/>
</dbReference>
<keyword evidence="10" id="KW-0413">Isomerase</keyword>
<evidence type="ECO:0000256" key="2">
    <source>
        <dbReference type="ARBA" id="ARBA00022737"/>
    </source>
</evidence>
<sequence>MLKGPMQEAEAAVARVLGEYETALGGLRAAVPALAPALSRARALILAMKGRLVVAGMGKSGHVGRKLAATFASTGTPAIFVHPAEASHGDLGMVAADDVLLMLSWSGETRELSDLIGHAKRYRIPIVSLTGAKGATLARRSDVALVLPMEREACPMELAPTTSTLLQLAMGDALAIAVLEARGFGPEDFRGFHPGGKLGAALLPVSEVMHAGDRLPLVDARTSVLETVAEVGRKGFGIVGVTEGGRLAGVVTDGDLRRYLEANVGGTMAEVMQGRTAGEIMTPGGITIEPDRLAMTALATLRERRIGAAFVTEGGRPVGLVTLLQLLGVGVA</sequence>
<reference evidence="10 11" key="1">
    <citation type="submission" date="2018-03" db="EMBL/GenBank/DDBJ databases">
        <title>Genomic Encyclopedia of Archaeal and Bacterial Type Strains, Phase II (KMG-II): from individual species to whole genera.</title>
        <authorList>
            <person name="Goeker M."/>
        </authorList>
    </citation>
    <scope>NUCLEOTIDE SEQUENCE [LARGE SCALE GENOMIC DNA]</scope>
    <source>
        <strain evidence="10 11">DSM 29318</strain>
    </source>
</reference>
<dbReference type="PIRSF" id="PIRSF004692">
    <property type="entry name" value="KdsD_KpsF"/>
    <property type="match status" value="1"/>
</dbReference>
<feature type="domain" description="CBS" evidence="8">
    <location>
        <begin position="281"/>
        <end position="332"/>
    </location>
</feature>
<dbReference type="GO" id="GO:0005975">
    <property type="term" value="P:carbohydrate metabolic process"/>
    <property type="evidence" value="ECO:0007669"/>
    <property type="project" value="InterPro"/>
</dbReference>
<feature type="site" description="Catalytically relevant" evidence="6">
    <location>
        <position position="59"/>
    </location>
</feature>
<dbReference type="EMBL" id="PVTT01000001">
    <property type="protein sequence ID" value="PRY94606.1"/>
    <property type="molecule type" value="Genomic_DNA"/>
</dbReference>